<dbReference type="InParanoid" id="A0A2P5EIF8"/>
<sequence length="238" mass="27955">MGRKRKPTKEIVVIDLDSPVAEGKHQLSRHRSCWQHILATLHARKKRLTKKDHEAIDNFKLTAQCFLDFPCRERSTRTLTHKNAGHGVPRLNKKLCSETFGIYFESHWSLLILCNFDESLESETRTPCMLLLDSLESTDPKRLERDIRRFVTGIYKAEGRPETEQNIREIPLLIPQVPQQRNDWECGNFVLYFIKLFMDGAPENFSMEDYPYFMERNWFTPEDLDCFCEGLRSDLLAV</sequence>
<comment type="similarity">
    <text evidence="1">Belongs to the peptidase C48 family.</text>
</comment>
<comment type="caution">
    <text evidence="6">The sequence shown here is derived from an EMBL/GenBank/DDBJ whole genome shotgun (WGS) entry which is preliminary data.</text>
</comment>
<gene>
    <name evidence="6" type="ORF">TorRG33x02_189620</name>
</gene>
<dbReference type="PROSITE" id="PS50600">
    <property type="entry name" value="ULP_PROTEASE"/>
    <property type="match status" value="1"/>
</dbReference>
<evidence type="ECO:0000256" key="2">
    <source>
        <dbReference type="ARBA" id="ARBA00022670"/>
    </source>
</evidence>
<feature type="domain" description="Ubiquitin-like protease family profile" evidence="5">
    <location>
        <begin position="1"/>
        <end position="197"/>
    </location>
</feature>
<dbReference type="Proteomes" id="UP000237000">
    <property type="component" value="Unassembled WGS sequence"/>
</dbReference>
<name>A0A2P5EIF8_TREOI</name>
<dbReference type="InterPro" id="IPR038765">
    <property type="entry name" value="Papain-like_cys_pep_sf"/>
</dbReference>
<dbReference type="PANTHER" id="PTHR46915">
    <property type="entry name" value="UBIQUITIN-LIKE PROTEASE 4-RELATED"/>
    <property type="match status" value="1"/>
</dbReference>
<keyword evidence="3" id="KW-0378">Hydrolase</keyword>
<evidence type="ECO:0000256" key="1">
    <source>
        <dbReference type="ARBA" id="ARBA00005234"/>
    </source>
</evidence>
<evidence type="ECO:0000259" key="5">
    <source>
        <dbReference type="PROSITE" id="PS50600"/>
    </source>
</evidence>
<evidence type="ECO:0000256" key="3">
    <source>
        <dbReference type="ARBA" id="ARBA00022801"/>
    </source>
</evidence>
<dbReference type="GO" id="GO:0006508">
    <property type="term" value="P:proteolysis"/>
    <property type="evidence" value="ECO:0007669"/>
    <property type="project" value="UniProtKB-KW"/>
</dbReference>
<dbReference type="Pfam" id="PF02902">
    <property type="entry name" value="Peptidase_C48"/>
    <property type="match status" value="1"/>
</dbReference>
<dbReference type="PANTHER" id="PTHR46915:SF6">
    <property type="entry name" value="CYSTEINE PROTEINASES SUPERFAMILY PROTEIN"/>
    <property type="match status" value="1"/>
</dbReference>
<dbReference type="InterPro" id="IPR003653">
    <property type="entry name" value="Peptidase_C48_C"/>
</dbReference>
<evidence type="ECO:0000313" key="7">
    <source>
        <dbReference type="Proteomes" id="UP000237000"/>
    </source>
</evidence>
<dbReference type="STRING" id="63057.A0A2P5EIF8"/>
<protein>
    <submittedName>
        <fullName evidence="6">Ulp1 protease family, C-terminal catalytic domain containing protein</fullName>
    </submittedName>
</protein>
<organism evidence="6 7">
    <name type="scientific">Trema orientale</name>
    <name type="common">Charcoal tree</name>
    <name type="synonym">Celtis orientalis</name>
    <dbReference type="NCBI Taxonomy" id="63057"/>
    <lineage>
        <taxon>Eukaryota</taxon>
        <taxon>Viridiplantae</taxon>
        <taxon>Streptophyta</taxon>
        <taxon>Embryophyta</taxon>
        <taxon>Tracheophyta</taxon>
        <taxon>Spermatophyta</taxon>
        <taxon>Magnoliopsida</taxon>
        <taxon>eudicotyledons</taxon>
        <taxon>Gunneridae</taxon>
        <taxon>Pentapetalae</taxon>
        <taxon>rosids</taxon>
        <taxon>fabids</taxon>
        <taxon>Rosales</taxon>
        <taxon>Cannabaceae</taxon>
        <taxon>Trema</taxon>
    </lineage>
</organism>
<dbReference type="SUPFAM" id="SSF54001">
    <property type="entry name" value="Cysteine proteinases"/>
    <property type="match status" value="1"/>
</dbReference>
<proteinExistence type="inferred from homology"/>
<dbReference type="GO" id="GO:0008234">
    <property type="term" value="F:cysteine-type peptidase activity"/>
    <property type="evidence" value="ECO:0007669"/>
    <property type="project" value="UniProtKB-KW"/>
</dbReference>
<evidence type="ECO:0000256" key="4">
    <source>
        <dbReference type="ARBA" id="ARBA00022807"/>
    </source>
</evidence>
<accession>A0A2P5EIF8</accession>
<keyword evidence="7" id="KW-1185">Reference proteome</keyword>
<evidence type="ECO:0000313" key="6">
    <source>
        <dbReference type="EMBL" id="PON85294.1"/>
    </source>
</evidence>
<dbReference type="EMBL" id="JXTC01000150">
    <property type="protein sequence ID" value="PON85294.1"/>
    <property type="molecule type" value="Genomic_DNA"/>
</dbReference>
<dbReference type="AlphaFoldDB" id="A0A2P5EIF8"/>
<reference evidence="7" key="1">
    <citation type="submission" date="2016-06" db="EMBL/GenBank/DDBJ databases">
        <title>Parallel loss of symbiosis genes in relatives of nitrogen-fixing non-legume Parasponia.</title>
        <authorList>
            <person name="Van Velzen R."/>
            <person name="Holmer R."/>
            <person name="Bu F."/>
            <person name="Rutten L."/>
            <person name="Van Zeijl A."/>
            <person name="Liu W."/>
            <person name="Santuari L."/>
            <person name="Cao Q."/>
            <person name="Sharma T."/>
            <person name="Shen D."/>
            <person name="Roswanjaya Y."/>
            <person name="Wardhani T."/>
            <person name="Kalhor M.S."/>
            <person name="Jansen J."/>
            <person name="Van den Hoogen J."/>
            <person name="Gungor B."/>
            <person name="Hartog M."/>
            <person name="Hontelez J."/>
            <person name="Verver J."/>
            <person name="Yang W.-C."/>
            <person name="Schijlen E."/>
            <person name="Repin R."/>
            <person name="Schilthuizen M."/>
            <person name="Schranz E."/>
            <person name="Heidstra R."/>
            <person name="Miyata K."/>
            <person name="Fedorova E."/>
            <person name="Kohlen W."/>
            <person name="Bisseling T."/>
            <person name="Smit S."/>
            <person name="Geurts R."/>
        </authorList>
    </citation>
    <scope>NUCLEOTIDE SEQUENCE [LARGE SCALE GENOMIC DNA]</scope>
    <source>
        <strain evidence="7">cv. RG33-2</strain>
    </source>
</reference>
<dbReference type="OrthoDB" id="1939479at2759"/>
<dbReference type="GO" id="GO:0016926">
    <property type="term" value="P:protein desumoylation"/>
    <property type="evidence" value="ECO:0007669"/>
    <property type="project" value="UniProtKB-ARBA"/>
</dbReference>
<dbReference type="FunCoup" id="A0A2P5EIF8">
    <property type="interactions" value="114"/>
</dbReference>
<keyword evidence="4" id="KW-0788">Thiol protease</keyword>
<keyword evidence="2 6" id="KW-0645">Protease</keyword>
<dbReference type="Gene3D" id="3.40.395.10">
    <property type="entry name" value="Adenoviral Proteinase, Chain A"/>
    <property type="match status" value="1"/>
</dbReference>